<reference evidence="3" key="2">
    <citation type="submission" date="2022-06" db="UniProtKB">
        <authorList>
            <consortium name="EnsemblMetazoa"/>
        </authorList>
    </citation>
    <scope>IDENTIFICATION</scope>
</reference>
<dbReference type="AlphaFoldDB" id="A0A8R1TTA2"/>
<feature type="region of interest" description="Disordered" evidence="1">
    <location>
        <begin position="299"/>
        <end position="318"/>
    </location>
</feature>
<feature type="region of interest" description="Disordered" evidence="1">
    <location>
        <begin position="522"/>
        <end position="541"/>
    </location>
</feature>
<feature type="region of interest" description="Disordered" evidence="1">
    <location>
        <begin position="588"/>
        <end position="648"/>
    </location>
</feature>
<accession>A0A8R1TTA2</accession>
<feature type="compositionally biased region" description="Polar residues" evidence="1">
    <location>
        <begin position="636"/>
        <end position="648"/>
    </location>
</feature>
<evidence type="ECO:0000313" key="4">
    <source>
        <dbReference type="Proteomes" id="UP000024404"/>
    </source>
</evidence>
<feature type="region of interest" description="Disordered" evidence="1">
    <location>
        <begin position="546"/>
        <end position="572"/>
    </location>
</feature>
<protein>
    <submittedName>
        <fullName evidence="3">ZM domain-containing protein</fullName>
    </submittedName>
</protein>
<sequence length="761" mass="86021">MPSNIQYNTPMPIYSREAAEEQYKQQIGAGPDHALGASDRHFNPEMSETLKAIRAGENDTFGQHFNEMIAQAEIPHIPPAQEPYWAHTARNRSERPRSATPSAAQPYYSPHYSTLQRSKNRSEERSNVPAKIGYEFGGLDYVDKSRIPQDSSYIYFGDTQRNNDEQKTTIPGYEMGGMDFRKGAIGMNGPYHGHGPEQRRLHPKFDHASLKRDEMNIEIAPNVDHVSADILIGDTRSNQHLTRNELHDHSFGTSFGPTVGFTRQHRTVTRQEEAARPTTFSLSAKKDNNSAYRQNDTFRTRDTYSTPPSHETLPPSTDLAGFTSQTVTNYASTGTTGRRTDIGVASVPYVKTEQPWIRMQSKTAPTGRTEWANGNVEKEVTIETLLNDKALIAQKRSMTPEWQSRSFEKHNQWKNRSDPRLARSQTYDHQPTWSRIVSDRRNIWEDKARNTDARIQMPPSSKIPPQQPPFWCSRADQTHALWQSEADRQNRDGYGSGTQTNYNYAEYREEQRKHEKYDMQKRGEGYGTATDARPTGDYDGFVSQTQYATHTGGPENVQRNQPQYHTSYSSNQQQYVSSEHGIIPAKQGNHLNYAPVPIGSSHPISSGTQQQSSTWQSQSSSSRYEQKVHERATERMISSQPVNATAISATNPADTYAIQKTSYQRKTHHETAAPYNTSVVSVTQGTGNFNRRAEMSETLPRGTIANTEASLQGNYVDKDGQPVSYKREIMTSVNPNSESTLLKEEEKRIIETPLEPGVISR</sequence>
<reference evidence="4" key="1">
    <citation type="submission" date="2013-10" db="EMBL/GenBank/DDBJ databases">
        <title>Genome sequencing of Onchocerca volvulus.</title>
        <authorList>
            <person name="Cotton J."/>
            <person name="Tsai J."/>
            <person name="Stanley E."/>
            <person name="Tracey A."/>
            <person name="Holroyd N."/>
            <person name="Lustigman S."/>
            <person name="Berriman M."/>
        </authorList>
    </citation>
    <scope>NUCLEOTIDE SEQUENCE</scope>
</reference>
<organism evidence="3 4">
    <name type="scientific">Onchocerca volvulus</name>
    <dbReference type="NCBI Taxonomy" id="6282"/>
    <lineage>
        <taxon>Eukaryota</taxon>
        <taxon>Metazoa</taxon>
        <taxon>Ecdysozoa</taxon>
        <taxon>Nematoda</taxon>
        <taxon>Chromadorea</taxon>
        <taxon>Rhabditida</taxon>
        <taxon>Spirurina</taxon>
        <taxon>Spiruromorpha</taxon>
        <taxon>Filarioidea</taxon>
        <taxon>Onchocercidae</taxon>
        <taxon>Onchocerca</taxon>
    </lineage>
</organism>
<feature type="compositionally biased region" description="Basic and acidic residues" evidence="1">
    <location>
        <begin position="624"/>
        <end position="634"/>
    </location>
</feature>
<dbReference type="EnsemblMetazoa" id="OVOC4050.1">
    <property type="protein sequence ID" value="OVOC4050.1"/>
    <property type="gene ID" value="WBGene00240859"/>
</dbReference>
<feature type="compositionally biased region" description="Low complexity" evidence="1">
    <location>
        <begin position="605"/>
        <end position="622"/>
    </location>
</feature>
<dbReference type="SMART" id="SM00735">
    <property type="entry name" value="ZM"/>
    <property type="match status" value="1"/>
</dbReference>
<name>A0A8R1TTA2_ONCVO</name>
<feature type="region of interest" description="Disordered" evidence="1">
    <location>
        <begin position="402"/>
        <end position="428"/>
    </location>
</feature>
<feature type="region of interest" description="Disordered" evidence="1">
    <location>
        <begin position="448"/>
        <end position="469"/>
    </location>
</feature>
<keyword evidence="4" id="KW-1185">Reference proteome</keyword>
<evidence type="ECO:0000259" key="2">
    <source>
        <dbReference type="SMART" id="SM00735"/>
    </source>
</evidence>
<dbReference type="Proteomes" id="UP000024404">
    <property type="component" value="Unassembled WGS sequence"/>
</dbReference>
<dbReference type="EMBL" id="CMVM020000123">
    <property type="status" value="NOT_ANNOTATED_CDS"/>
    <property type="molecule type" value="Genomic_DNA"/>
</dbReference>
<feature type="compositionally biased region" description="Basic and acidic residues" evidence="1">
    <location>
        <begin position="406"/>
        <end position="421"/>
    </location>
</feature>
<dbReference type="OMA" id="MGGMDFR"/>
<evidence type="ECO:0000313" key="3">
    <source>
        <dbReference type="EnsemblMetazoa" id="OVOC4050.1"/>
    </source>
</evidence>
<dbReference type="InterPro" id="IPR006643">
    <property type="entry name" value="Zasp-like_motif"/>
</dbReference>
<proteinExistence type="predicted"/>
<feature type="domain" description="Zasp-like motif" evidence="2">
    <location>
        <begin position="4"/>
        <end position="26"/>
    </location>
</feature>
<feature type="region of interest" description="Disordered" evidence="1">
    <location>
        <begin position="89"/>
        <end position="126"/>
    </location>
</feature>
<evidence type="ECO:0000256" key="1">
    <source>
        <dbReference type="SAM" id="MobiDB-lite"/>
    </source>
</evidence>
<feature type="compositionally biased region" description="Polar residues" evidence="1">
    <location>
        <begin position="557"/>
        <end position="566"/>
    </location>
</feature>